<dbReference type="EMBL" id="PIQA01000003">
    <property type="protein sequence ID" value="RUO66855.1"/>
    <property type="molecule type" value="Genomic_DNA"/>
</dbReference>
<feature type="binding site" evidence="5">
    <location>
        <begin position="12"/>
        <end position="17"/>
    </location>
    <ligand>
        <name>ATP</name>
        <dbReference type="ChEBI" id="CHEBI:30616"/>
    </ligand>
</feature>
<dbReference type="GO" id="GO:0005737">
    <property type="term" value="C:cytoplasm"/>
    <property type="evidence" value="ECO:0007669"/>
    <property type="project" value="UniProtKB-SubCell"/>
</dbReference>
<dbReference type="GO" id="GO:0015937">
    <property type="term" value="P:coenzyme A biosynthetic process"/>
    <property type="evidence" value="ECO:0007669"/>
    <property type="project" value="UniProtKB-UniRule"/>
</dbReference>
<evidence type="ECO:0000256" key="3">
    <source>
        <dbReference type="ARBA" id="ARBA00022840"/>
    </source>
</evidence>
<comment type="similarity">
    <text evidence="1 5">Belongs to the CoaE family.</text>
</comment>
<dbReference type="Proteomes" id="UP000288361">
    <property type="component" value="Unassembled WGS sequence"/>
</dbReference>
<dbReference type="RefSeq" id="WP_058576813.1">
    <property type="nucleotide sequence ID" value="NZ_JBHUMT010000013.1"/>
</dbReference>
<dbReference type="PANTHER" id="PTHR10695:SF46">
    <property type="entry name" value="BIFUNCTIONAL COENZYME A SYNTHASE-RELATED"/>
    <property type="match status" value="1"/>
</dbReference>
<keyword evidence="5" id="KW-0808">Transferase</keyword>
<evidence type="ECO:0000256" key="1">
    <source>
        <dbReference type="ARBA" id="ARBA00009018"/>
    </source>
</evidence>
<reference evidence="7 8" key="1">
    <citation type="journal article" date="2011" name="Front. Microbiol.">
        <title>Genomic signatures of strain selection and enhancement in Bacillus atrophaeus var. globigii, a historical biowarfare simulant.</title>
        <authorList>
            <person name="Gibbons H.S."/>
            <person name="Broomall S.M."/>
            <person name="McNew L.A."/>
            <person name="Daligault H."/>
            <person name="Chapman C."/>
            <person name="Bruce D."/>
            <person name="Karavis M."/>
            <person name="Krepps M."/>
            <person name="McGregor P.A."/>
            <person name="Hong C."/>
            <person name="Park K.H."/>
            <person name="Akmal A."/>
            <person name="Feldman A."/>
            <person name="Lin J.S."/>
            <person name="Chang W.E."/>
            <person name="Higgs B.W."/>
            <person name="Demirev P."/>
            <person name="Lindquist J."/>
            <person name="Liem A."/>
            <person name="Fochler E."/>
            <person name="Read T.D."/>
            <person name="Tapia R."/>
            <person name="Johnson S."/>
            <person name="Bishop-Lilly K.A."/>
            <person name="Detter C."/>
            <person name="Han C."/>
            <person name="Sozhamannan S."/>
            <person name="Rosenzweig C.N."/>
            <person name="Skowronski E.W."/>
        </authorList>
    </citation>
    <scope>NUCLEOTIDE SEQUENCE [LARGE SCALE GENOMIC DNA]</scope>
    <source>
        <strain evidence="7 8">TPS4-2</strain>
    </source>
</reference>
<keyword evidence="3 5" id="KW-0067">ATP-binding</keyword>
<dbReference type="InterPro" id="IPR027417">
    <property type="entry name" value="P-loop_NTPase"/>
</dbReference>
<dbReference type="AlphaFoldDB" id="A0A432YU52"/>
<dbReference type="SUPFAM" id="SSF52540">
    <property type="entry name" value="P-loop containing nucleoside triphosphate hydrolases"/>
    <property type="match status" value="1"/>
</dbReference>
<comment type="pathway">
    <text evidence="5">Cofactor biosynthesis; coenzyme A biosynthesis; CoA from (R)-pantothenate: step 5/5.</text>
</comment>
<dbReference type="PANTHER" id="PTHR10695">
    <property type="entry name" value="DEPHOSPHO-COA KINASE-RELATED"/>
    <property type="match status" value="1"/>
</dbReference>
<name>A0A432YU52_9GAMM</name>
<dbReference type="Pfam" id="PF01121">
    <property type="entry name" value="CoaE"/>
    <property type="match status" value="1"/>
</dbReference>
<dbReference type="InterPro" id="IPR001977">
    <property type="entry name" value="Depp_CoAkinase"/>
</dbReference>
<evidence type="ECO:0000256" key="6">
    <source>
        <dbReference type="NCBIfam" id="TIGR00152"/>
    </source>
</evidence>
<sequence>MTYVVGVTGGIGSGKTAATDEFQRLGIDVIDADVVAREVVEPGSVCLKEIQHHFGPEVIQSDGHLDRKALREKVFSNNDEKEWLNQLLHPEIRRQILAQLNNASSRYVILSAPLLLENGLDKYCDQVLVIDVPESLQVERTVTRDNTSEEQVAAILNAQMTREERRRKADDIIVNDTTLDALHTQVQELHKRYLEAAIAHPS</sequence>
<comment type="function">
    <text evidence="5">Catalyzes the phosphorylation of the 3'-hydroxyl group of dephosphocoenzyme A to form coenzyme A.</text>
</comment>
<dbReference type="NCBIfam" id="TIGR00152">
    <property type="entry name" value="dephospho-CoA kinase"/>
    <property type="match status" value="1"/>
</dbReference>
<accession>A0A432YU52</accession>
<dbReference type="Gene3D" id="3.40.50.300">
    <property type="entry name" value="P-loop containing nucleotide triphosphate hydrolases"/>
    <property type="match status" value="1"/>
</dbReference>
<evidence type="ECO:0000313" key="8">
    <source>
        <dbReference type="Proteomes" id="UP000288361"/>
    </source>
</evidence>
<organism evidence="7 8">
    <name type="scientific">Idiomarina piscisalsi</name>
    <dbReference type="NCBI Taxonomy" id="1096243"/>
    <lineage>
        <taxon>Bacteria</taxon>
        <taxon>Pseudomonadati</taxon>
        <taxon>Pseudomonadota</taxon>
        <taxon>Gammaproteobacteria</taxon>
        <taxon>Alteromonadales</taxon>
        <taxon>Idiomarinaceae</taxon>
        <taxon>Idiomarina</taxon>
    </lineage>
</organism>
<evidence type="ECO:0000256" key="4">
    <source>
        <dbReference type="ARBA" id="ARBA00022993"/>
    </source>
</evidence>
<evidence type="ECO:0000256" key="2">
    <source>
        <dbReference type="ARBA" id="ARBA00022741"/>
    </source>
</evidence>
<keyword evidence="5 7" id="KW-0418">Kinase</keyword>
<keyword evidence="5" id="KW-0963">Cytoplasm</keyword>
<evidence type="ECO:0000313" key="7">
    <source>
        <dbReference type="EMBL" id="RUO66855.1"/>
    </source>
</evidence>
<protein>
    <recommendedName>
        <fullName evidence="5 6">Dephospho-CoA kinase</fullName>
        <ecNumber evidence="5 6">2.7.1.24</ecNumber>
    </recommendedName>
    <alternativeName>
        <fullName evidence="5">Dephosphocoenzyme A kinase</fullName>
    </alternativeName>
</protein>
<dbReference type="GO" id="GO:0005524">
    <property type="term" value="F:ATP binding"/>
    <property type="evidence" value="ECO:0007669"/>
    <property type="project" value="UniProtKB-UniRule"/>
</dbReference>
<evidence type="ECO:0000256" key="5">
    <source>
        <dbReference type="HAMAP-Rule" id="MF_00376"/>
    </source>
</evidence>
<gene>
    <name evidence="5" type="primary">coaE</name>
    <name evidence="7" type="ORF">CWI73_06150</name>
</gene>
<comment type="catalytic activity">
    <reaction evidence="5">
        <text>3'-dephospho-CoA + ATP = ADP + CoA + H(+)</text>
        <dbReference type="Rhea" id="RHEA:18245"/>
        <dbReference type="ChEBI" id="CHEBI:15378"/>
        <dbReference type="ChEBI" id="CHEBI:30616"/>
        <dbReference type="ChEBI" id="CHEBI:57287"/>
        <dbReference type="ChEBI" id="CHEBI:57328"/>
        <dbReference type="ChEBI" id="CHEBI:456216"/>
        <dbReference type="EC" id="2.7.1.24"/>
    </reaction>
</comment>
<dbReference type="UniPathway" id="UPA00241">
    <property type="reaction ID" value="UER00356"/>
</dbReference>
<dbReference type="HAMAP" id="MF_00376">
    <property type="entry name" value="Dephospho_CoA_kinase"/>
    <property type="match status" value="1"/>
</dbReference>
<dbReference type="EC" id="2.7.1.24" evidence="5 6"/>
<proteinExistence type="inferred from homology"/>
<dbReference type="CDD" id="cd02022">
    <property type="entry name" value="DPCK"/>
    <property type="match status" value="1"/>
</dbReference>
<keyword evidence="2 5" id="KW-0547">Nucleotide-binding</keyword>
<comment type="subcellular location">
    <subcellularLocation>
        <location evidence="5">Cytoplasm</location>
    </subcellularLocation>
</comment>
<dbReference type="GO" id="GO:0004140">
    <property type="term" value="F:dephospho-CoA kinase activity"/>
    <property type="evidence" value="ECO:0007669"/>
    <property type="project" value="UniProtKB-UniRule"/>
</dbReference>
<keyword evidence="4 5" id="KW-0173">Coenzyme A biosynthesis</keyword>
<dbReference type="PROSITE" id="PS51219">
    <property type="entry name" value="DPCK"/>
    <property type="match status" value="1"/>
</dbReference>
<comment type="caution">
    <text evidence="7">The sequence shown here is derived from an EMBL/GenBank/DDBJ whole genome shotgun (WGS) entry which is preliminary data.</text>
</comment>